<keyword evidence="4" id="KW-1185">Reference proteome</keyword>
<evidence type="ECO:0000259" key="2">
    <source>
        <dbReference type="PROSITE" id="PS50878"/>
    </source>
</evidence>
<feature type="compositionally biased region" description="Low complexity" evidence="1">
    <location>
        <begin position="284"/>
        <end position="295"/>
    </location>
</feature>
<reference evidence="3" key="1">
    <citation type="journal article" date="2023" name="Plant J.">
        <title>Genome sequences and population genomics provide insights into the demographic history, inbreeding, and mutation load of two 'living fossil' tree species of Dipteronia.</title>
        <authorList>
            <person name="Feng Y."/>
            <person name="Comes H.P."/>
            <person name="Chen J."/>
            <person name="Zhu S."/>
            <person name="Lu R."/>
            <person name="Zhang X."/>
            <person name="Li P."/>
            <person name="Qiu J."/>
            <person name="Olsen K.M."/>
            <person name="Qiu Y."/>
        </authorList>
    </citation>
    <scope>NUCLEOTIDE SEQUENCE</scope>
    <source>
        <strain evidence="3">NBL</strain>
    </source>
</reference>
<dbReference type="PANTHER" id="PTHR46890:SF48">
    <property type="entry name" value="RNA-DIRECTED DNA POLYMERASE"/>
    <property type="match status" value="1"/>
</dbReference>
<gene>
    <name evidence="3" type="ORF">Dsin_024672</name>
</gene>
<feature type="domain" description="Reverse transcriptase" evidence="2">
    <location>
        <begin position="569"/>
        <end position="933"/>
    </location>
</feature>
<proteinExistence type="predicted"/>
<sequence>MAGKPTHGAPRLNQPFSTNGNDEKPTSKGEACPSTNVKCQLEDTPSLSNSELHHKKGTSITPSLVNIDPNKAVGNRARVEVLANAKGFYFFKFSNDGACSNVLVFGPWLFAGRILILKKWHPKLIITKETYSKIPVWVKLFNIPHEYWTEEGLSHIASAVDIDFAPKPKQEWRRVNRRDNLLVSSPQVNLEPLLALATLKGDEVIPTCSSEIEPPSCPTILPIHNKSNDLHMEILVDTSNKFSALDEDGDYCYDDDSPSTASPDQSLRHSKIKKNIDGVTIISLSNPTESSSNNNNKKKKHIAKKGKDNSSQAKVGWDPRILNITKISETDQIIHCNACILDTNNQFRIYFVYGSNEDRSGRALWKSMCSSLHGSPWIVLGDFNVSRRVDESIGACFRISGAMEEYNDCLQSSELDDLRFTGFLHTWCNKRSNSCISMKLDRVLVNNDWIVKFENSEAIFLPPIILDHCSSVVKLGLQAEEDLLRQKSRIQWLKAGDRNSSYFFKAINGKRNRSKIHSITGDDGSLIEDSCSLLLPPPKQDSGPEGFNAHFFKITWDIVGDDIISAIQEFFRFGLLLKEINATILALVPKVPNPSKMKDFKPISCCNTLYKIIAKIIANRIKPCLQDIIRPSQSAFMAGRSIGDNILLAQELMRNYHKDVGCPKLAIKVDLMKAFDMVDWGFLLETLAAFDFPPKFIMWIKVFLTTHKFSISFNGELTGFFSEKRGICQGDPMSPYLFVIAKGRWFFDRRIEIILPDIISSPQSAFVARKRIGDNILLVQELMRNYHKDDGSPKSSLKVCIKTPKFSISINGELAGLFHSKRGLRQGDHMSPYLFVIAMEVLTKLLAKHIQESPHYKYHWKYGKIKLSHLCFADDLIMFCHGSTPSTTILKMSLDDFSSLSGLKANPTKSNIFLSSVPNDSRQQLINILGYNVGSLPIRYLGIPIMSSKLGHLNCSLLLVKVSNKISSWMSRCLSYAGRLQLIISVLSSIQVFLASHLCLPSTVLRNIE</sequence>
<organism evidence="3 4">
    <name type="scientific">Dipteronia sinensis</name>
    <dbReference type="NCBI Taxonomy" id="43782"/>
    <lineage>
        <taxon>Eukaryota</taxon>
        <taxon>Viridiplantae</taxon>
        <taxon>Streptophyta</taxon>
        <taxon>Embryophyta</taxon>
        <taxon>Tracheophyta</taxon>
        <taxon>Spermatophyta</taxon>
        <taxon>Magnoliopsida</taxon>
        <taxon>eudicotyledons</taxon>
        <taxon>Gunneridae</taxon>
        <taxon>Pentapetalae</taxon>
        <taxon>rosids</taxon>
        <taxon>malvids</taxon>
        <taxon>Sapindales</taxon>
        <taxon>Sapindaceae</taxon>
        <taxon>Hippocastanoideae</taxon>
        <taxon>Acereae</taxon>
        <taxon>Dipteronia</taxon>
    </lineage>
</organism>
<name>A0AAD9ZUW9_9ROSI</name>
<dbReference type="Pfam" id="PF00078">
    <property type="entry name" value="RVT_1"/>
    <property type="match status" value="2"/>
</dbReference>
<dbReference type="CDD" id="cd01650">
    <property type="entry name" value="RT_nLTR_like"/>
    <property type="match status" value="1"/>
</dbReference>
<dbReference type="PROSITE" id="PS50878">
    <property type="entry name" value="RT_POL"/>
    <property type="match status" value="1"/>
</dbReference>
<dbReference type="SUPFAM" id="SSF56219">
    <property type="entry name" value="DNase I-like"/>
    <property type="match status" value="1"/>
</dbReference>
<feature type="region of interest" description="Disordered" evidence="1">
    <location>
        <begin position="284"/>
        <end position="314"/>
    </location>
</feature>
<accession>A0AAD9ZUW9</accession>
<evidence type="ECO:0000313" key="3">
    <source>
        <dbReference type="EMBL" id="KAK3193362.1"/>
    </source>
</evidence>
<protein>
    <recommendedName>
        <fullName evidence="2">Reverse transcriptase domain-containing protein</fullName>
    </recommendedName>
</protein>
<comment type="caution">
    <text evidence="3">The sequence shown here is derived from an EMBL/GenBank/DDBJ whole genome shotgun (WGS) entry which is preliminary data.</text>
</comment>
<dbReference type="InterPro" id="IPR052343">
    <property type="entry name" value="Retrotransposon-Effector_Assoc"/>
</dbReference>
<dbReference type="AlphaFoldDB" id="A0AAD9ZUW9"/>
<dbReference type="InterPro" id="IPR000477">
    <property type="entry name" value="RT_dom"/>
</dbReference>
<dbReference type="PANTHER" id="PTHR46890">
    <property type="entry name" value="NON-LTR RETROLELEMENT REVERSE TRANSCRIPTASE-LIKE PROTEIN-RELATED"/>
    <property type="match status" value="1"/>
</dbReference>
<evidence type="ECO:0000313" key="4">
    <source>
        <dbReference type="Proteomes" id="UP001281410"/>
    </source>
</evidence>
<dbReference type="InterPro" id="IPR036691">
    <property type="entry name" value="Endo/exonu/phosph_ase_sf"/>
</dbReference>
<dbReference type="Gene3D" id="3.60.10.10">
    <property type="entry name" value="Endonuclease/exonuclease/phosphatase"/>
    <property type="match status" value="1"/>
</dbReference>
<dbReference type="Proteomes" id="UP001281410">
    <property type="component" value="Unassembled WGS sequence"/>
</dbReference>
<evidence type="ECO:0000256" key="1">
    <source>
        <dbReference type="SAM" id="MobiDB-lite"/>
    </source>
</evidence>
<dbReference type="EMBL" id="JANJYJ010000008">
    <property type="protein sequence ID" value="KAK3193362.1"/>
    <property type="molecule type" value="Genomic_DNA"/>
</dbReference>
<feature type="region of interest" description="Disordered" evidence="1">
    <location>
        <begin position="1"/>
        <end position="34"/>
    </location>
</feature>